<dbReference type="SMART" id="SM00342">
    <property type="entry name" value="HTH_ARAC"/>
    <property type="match status" value="1"/>
</dbReference>
<name>A0ABN1JD92_9FLAO</name>
<proteinExistence type="predicted"/>
<gene>
    <name evidence="5" type="ORF">GCM10009431_02460</name>
</gene>
<dbReference type="PANTHER" id="PTHR43280:SF2">
    <property type="entry name" value="HTH-TYPE TRANSCRIPTIONAL REGULATOR EXSA"/>
    <property type="match status" value="1"/>
</dbReference>
<evidence type="ECO:0000313" key="5">
    <source>
        <dbReference type="EMBL" id="GAA0736524.1"/>
    </source>
</evidence>
<keyword evidence="6" id="KW-1185">Reference proteome</keyword>
<keyword evidence="2" id="KW-0238">DNA-binding</keyword>
<evidence type="ECO:0000313" key="6">
    <source>
        <dbReference type="Proteomes" id="UP001500736"/>
    </source>
</evidence>
<evidence type="ECO:0000256" key="2">
    <source>
        <dbReference type="ARBA" id="ARBA00023125"/>
    </source>
</evidence>
<dbReference type="Pfam" id="PF12833">
    <property type="entry name" value="HTH_18"/>
    <property type="match status" value="1"/>
</dbReference>
<reference evidence="5 6" key="1">
    <citation type="journal article" date="2019" name="Int. J. Syst. Evol. Microbiol.">
        <title>The Global Catalogue of Microorganisms (GCM) 10K type strain sequencing project: providing services to taxonomists for standard genome sequencing and annotation.</title>
        <authorList>
            <consortium name="The Broad Institute Genomics Platform"/>
            <consortium name="The Broad Institute Genome Sequencing Center for Infectious Disease"/>
            <person name="Wu L."/>
            <person name="Ma J."/>
        </authorList>
    </citation>
    <scope>NUCLEOTIDE SEQUENCE [LARGE SCALE GENOMIC DNA]</scope>
    <source>
        <strain evidence="5 6">JCM 15976</strain>
    </source>
</reference>
<dbReference type="SUPFAM" id="SSF46689">
    <property type="entry name" value="Homeodomain-like"/>
    <property type="match status" value="1"/>
</dbReference>
<keyword evidence="1" id="KW-0805">Transcription regulation</keyword>
<accession>A0ABN1JD92</accession>
<evidence type="ECO:0000256" key="1">
    <source>
        <dbReference type="ARBA" id="ARBA00023015"/>
    </source>
</evidence>
<organism evidence="5 6">
    <name type="scientific">Gaetbulibacter jejuensis</name>
    <dbReference type="NCBI Taxonomy" id="584607"/>
    <lineage>
        <taxon>Bacteria</taxon>
        <taxon>Pseudomonadati</taxon>
        <taxon>Bacteroidota</taxon>
        <taxon>Flavobacteriia</taxon>
        <taxon>Flavobacteriales</taxon>
        <taxon>Flavobacteriaceae</taxon>
        <taxon>Gaetbulibacter</taxon>
    </lineage>
</organism>
<dbReference type="PROSITE" id="PS01124">
    <property type="entry name" value="HTH_ARAC_FAMILY_2"/>
    <property type="match status" value="1"/>
</dbReference>
<dbReference type="Gene3D" id="1.10.10.60">
    <property type="entry name" value="Homeodomain-like"/>
    <property type="match status" value="1"/>
</dbReference>
<sequence length="280" mass="32421">MHENEHYFTVKPNNKALQQYIAYYYFNASNTEGFVKSYIFYPHYRNAITVYKQSKISFSGSESRVTPCAKQSFEIIYTGIHLTARSGIIQAPFDKIGIVFQPLGLNHFLSQPLSTVVTETPKVNFDYFGKDFEQVLTQVYSTNSTHEKTKLLDAFFSSKITHFQDELFLKAVDLLFKTELNIQEVSNTLGINRKTLLRLFQKHLNCSPKAFSTLIKFRKAIDIYQKHKPALTDLAYQNDYYDQADFIKHFKKVTGFNPKAFFGNLSHLGTEDTFWTILNS</sequence>
<dbReference type="RefSeq" id="WP_343795172.1">
    <property type="nucleotide sequence ID" value="NZ_BAAAGF010000001.1"/>
</dbReference>
<dbReference type="InterPro" id="IPR018060">
    <property type="entry name" value="HTH_AraC"/>
</dbReference>
<protein>
    <recommendedName>
        <fullName evidence="4">HTH araC/xylS-type domain-containing protein</fullName>
    </recommendedName>
</protein>
<dbReference type="InterPro" id="IPR009057">
    <property type="entry name" value="Homeodomain-like_sf"/>
</dbReference>
<dbReference type="PANTHER" id="PTHR43280">
    <property type="entry name" value="ARAC-FAMILY TRANSCRIPTIONAL REGULATOR"/>
    <property type="match status" value="1"/>
</dbReference>
<feature type="domain" description="HTH araC/xylS-type" evidence="4">
    <location>
        <begin position="166"/>
        <end position="264"/>
    </location>
</feature>
<comment type="caution">
    <text evidence="5">The sequence shown here is derived from an EMBL/GenBank/DDBJ whole genome shotgun (WGS) entry which is preliminary data.</text>
</comment>
<dbReference type="EMBL" id="BAAAGF010000001">
    <property type="protein sequence ID" value="GAA0736524.1"/>
    <property type="molecule type" value="Genomic_DNA"/>
</dbReference>
<keyword evidence="3" id="KW-0804">Transcription</keyword>
<evidence type="ECO:0000256" key="3">
    <source>
        <dbReference type="ARBA" id="ARBA00023163"/>
    </source>
</evidence>
<evidence type="ECO:0000259" key="4">
    <source>
        <dbReference type="PROSITE" id="PS01124"/>
    </source>
</evidence>
<dbReference type="Proteomes" id="UP001500736">
    <property type="component" value="Unassembled WGS sequence"/>
</dbReference>